<name>A0A0A0LGX7_CUCSA</name>
<dbReference type="Gramene" id="KGN60269">
    <property type="protein sequence ID" value="KGN60269"/>
    <property type="gene ID" value="Csa_3G892720"/>
</dbReference>
<reference evidence="1 2" key="1">
    <citation type="journal article" date="2009" name="Nat. Genet.">
        <title>The genome of the cucumber, Cucumis sativus L.</title>
        <authorList>
            <person name="Huang S."/>
            <person name="Li R."/>
            <person name="Zhang Z."/>
            <person name="Li L."/>
            <person name="Gu X."/>
            <person name="Fan W."/>
            <person name="Lucas W.J."/>
            <person name="Wang X."/>
            <person name="Xie B."/>
            <person name="Ni P."/>
            <person name="Ren Y."/>
            <person name="Zhu H."/>
            <person name="Li J."/>
            <person name="Lin K."/>
            <person name="Jin W."/>
            <person name="Fei Z."/>
            <person name="Li G."/>
            <person name="Staub J."/>
            <person name="Kilian A."/>
            <person name="van der Vossen E.A."/>
            <person name="Wu Y."/>
            <person name="Guo J."/>
            <person name="He J."/>
            <person name="Jia Z."/>
            <person name="Ren Y."/>
            <person name="Tian G."/>
            <person name="Lu Y."/>
            <person name="Ruan J."/>
            <person name="Qian W."/>
            <person name="Wang M."/>
            <person name="Huang Q."/>
            <person name="Li B."/>
            <person name="Xuan Z."/>
            <person name="Cao J."/>
            <person name="Asan"/>
            <person name="Wu Z."/>
            <person name="Zhang J."/>
            <person name="Cai Q."/>
            <person name="Bai Y."/>
            <person name="Zhao B."/>
            <person name="Han Y."/>
            <person name="Li Y."/>
            <person name="Li X."/>
            <person name="Wang S."/>
            <person name="Shi Q."/>
            <person name="Liu S."/>
            <person name="Cho W.K."/>
            <person name="Kim J.Y."/>
            <person name="Xu Y."/>
            <person name="Heller-Uszynska K."/>
            <person name="Miao H."/>
            <person name="Cheng Z."/>
            <person name="Zhang S."/>
            <person name="Wu J."/>
            <person name="Yang Y."/>
            <person name="Kang H."/>
            <person name="Li M."/>
            <person name="Liang H."/>
            <person name="Ren X."/>
            <person name="Shi Z."/>
            <person name="Wen M."/>
            <person name="Jian M."/>
            <person name="Yang H."/>
            <person name="Zhang G."/>
            <person name="Yang Z."/>
            <person name="Chen R."/>
            <person name="Liu S."/>
            <person name="Li J."/>
            <person name="Ma L."/>
            <person name="Liu H."/>
            <person name="Zhou Y."/>
            <person name="Zhao J."/>
            <person name="Fang X."/>
            <person name="Li G."/>
            <person name="Fang L."/>
            <person name="Li Y."/>
            <person name="Liu D."/>
            <person name="Zheng H."/>
            <person name="Zhang Y."/>
            <person name="Qin N."/>
            <person name="Li Z."/>
            <person name="Yang G."/>
            <person name="Yang S."/>
            <person name="Bolund L."/>
            <person name="Kristiansen K."/>
            <person name="Zheng H."/>
            <person name="Li S."/>
            <person name="Zhang X."/>
            <person name="Yang H."/>
            <person name="Wang J."/>
            <person name="Sun R."/>
            <person name="Zhang B."/>
            <person name="Jiang S."/>
            <person name="Wang J."/>
            <person name="Du Y."/>
            <person name="Li S."/>
        </authorList>
    </citation>
    <scope>NUCLEOTIDE SEQUENCE [LARGE SCALE GENOMIC DNA]</scope>
    <source>
        <strain evidence="2">cv. 9930</strain>
    </source>
</reference>
<gene>
    <name evidence="1" type="ORF">Csa_3G892720</name>
</gene>
<dbReference type="OMA" id="FRFINIY"/>
<reference evidence="1 2" key="4">
    <citation type="journal article" date="2011" name="BMC Genomics">
        <title>RNA-Seq improves annotation of protein-coding genes in the cucumber genome.</title>
        <authorList>
            <person name="Li Z."/>
            <person name="Zhang Z."/>
            <person name="Yan P."/>
            <person name="Huang S."/>
            <person name="Fei Z."/>
            <person name="Lin K."/>
        </authorList>
    </citation>
    <scope>NUCLEOTIDE SEQUENCE [LARGE SCALE GENOMIC DNA]</scope>
    <source>
        <strain evidence="2">cv. 9930</strain>
    </source>
</reference>
<reference evidence="1 2" key="2">
    <citation type="journal article" date="2009" name="PLoS ONE">
        <title>An integrated genetic and cytogenetic map of the cucumber genome.</title>
        <authorList>
            <person name="Ren Y."/>
            <person name="Zhang Z."/>
            <person name="Liu J."/>
            <person name="Staub J.E."/>
            <person name="Han Y."/>
            <person name="Cheng Z."/>
            <person name="Li X."/>
            <person name="Lu J."/>
            <person name="Miao H."/>
            <person name="Kang H."/>
            <person name="Xie B."/>
            <person name="Gu X."/>
            <person name="Wang X."/>
            <person name="Du Y."/>
            <person name="Jin W."/>
            <person name="Huang S."/>
        </authorList>
    </citation>
    <scope>NUCLEOTIDE SEQUENCE [LARGE SCALE GENOMIC DNA]</scope>
    <source>
        <strain evidence="2">cv. 9930</strain>
    </source>
</reference>
<keyword evidence="2" id="KW-1185">Reference proteome</keyword>
<evidence type="ECO:0000313" key="1">
    <source>
        <dbReference type="EMBL" id="KGN60269.1"/>
    </source>
</evidence>
<dbReference type="AlphaFoldDB" id="A0A0A0LGX7"/>
<evidence type="ECO:0000313" key="2">
    <source>
        <dbReference type="Proteomes" id="UP000029981"/>
    </source>
</evidence>
<dbReference type="Proteomes" id="UP000029981">
    <property type="component" value="Chromosome 3"/>
</dbReference>
<sequence length="400" mass="44518">MNIVKGVADLIRRTSSGPIGVSVSGSQANWSHSPGQKIRFGEVGDEAILNELWVRCEQAADKGERKRLFYVFLRQFIVAYKNWKPINSGWLSEDALPSVENLSTSDYTVGCSSGHPAEIILKLSEEVKQLTSLIVEWRSTADLLGASIGLNLTSEGFLVLDALEIVMRSMHNCKVFGYYSGIQKLTALMKGAVIQLKTIAGELSVDEGVSNIVVENTKLLQKMLKYVVSIIHIFIDIDSLFYVEDHSLSMKVPTCEERLMWRQKAVVLVMEAGGINWLVELLRVTRRLNIKEQNIEVELQFLALKILYSALSENPRGQNHFKSIGGLEVLLDGLGLPSKIVLAPKDPAGADKKRDESRFLNILQLHVLSLAVLREAVIAFAGNHIYCISSTSVFSWEFLI</sequence>
<protein>
    <submittedName>
        <fullName evidence="1">Uncharacterized protein</fullName>
    </submittedName>
</protein>
<dbReference type="STRING" id="3659.A0A0A0LGX7"/>
<accession>A0A0A0LGX7</accession>
<dbReference type="EMBL" id="CM002924">
    <property type="protein sequence ID" value="KGN60269.1"/>
    <property type="molecule type" value="Genomic_DNA"/>
</dbReference>
<proteinExistence type="predicted"/>
<organism evidence="1 2">
    <name type="scientific">Cucumis sativus</name>
    <name type="common">Cucumber</name>
    <dbReference type="NCBI Taxonomy" id="3659"/>
    <lineage>
        <taxon>Eukaryota</taxon>
        <taxon>Viridiplantae</taxon>
        <taxon>Streptophyta</taxon>
        <taxon>Embryophyta</taxon>
        <taxon>Tracheophyta</taxon>
        <taxon>Spermatophyta</taxon>
        <taxon>Magnoliopsida</taxon>
        <taxon>eudicotyledons</taxon>
        <taxon>Gunneridae</taxon>
        <taxon>Pentapetalae</taxon>
        <taxon>rosids</taxon>
        <taxon>fabids</taxon>
        <taxon>Cucurbitales</taxon>
        <taxon>Cucurbitaceae</taxon>
        <taxon>Benincaseae</taxon>
        <taxon>Cucumis</taxon>
    </lineage>
</organism>
<reference evidence="1 2" key="3">
    <citation type="journal article" date="2010" name="BMC Genomics">
        <title>Transcriptome sequencing and comparative analysis of cucumber flowers with different sex types.</title>
        <authorList>
            <person name="Guo S."/>
            <person name="Zheng Y."/>
            <person name="Joung J.G."/>
            <person name="Liu S."/>
            <person name="Zhang Z."/>
            <person name="Crasta O.R."/>
            <person name="Sobral B.W."/>
            <person name="Xu Y."/>
            <person name="Huang S."/>
            <person name="Fei Z."/>
        </authorList>
    </citation>
    <scope>NUCLEOTIDE SEQUENCE [LARGE SCALE GENOMIC DNA]</scope>
    <source>
        <strain evidence="2">cv. 9930</strain>
    </source>
</reference>